<evidence type="ECO:0000256" key="7">
    <source>
        <dbReference type="RuleBase" id="RU363032"/>
    </source>
</evidence>
<feature type="transmembrane region" description="Helical" evidence="7">
    <location>
        <begin position="72"/>
        <end position="94"/>
    </location>
</feature>
<dbReference type="OrthoDB" id="9788108at2"/>
<dbReference type="CDD" id="cd06261">
    <property type="entry name" value="TM_PBP2"/>
    <property type="match status" value="1"/>
</dbReference>
<keyword evidence="10" id="KW-1185">Reference proteome</keyword>
<feature type="domain" description="ABC transmembrane type-1" evidence="8">
    <location>
        <begin position="68"/>
        <end position="279"/>
    </location>
</feature>
<evidence type="ECO:0000313" key="9">
    <source>
        <dbReference type="EMBL" id="KEZ87815.1"/>
    </source>
</evidence>
<dbReference type="PANTHER" id="PTHR30193">
    <property type="entry name" value="ABC TRANSPORTER PERMEASE PROTEIN"/>
    <property type="match status" value="1"/>
</dbReference>
<dbReference type="Proteomes" id="UP000028525">
    <property type="component" value="Unassembled WGS sequence"/>
</dbReference>
<keyword evidence="4 7" id="KW-0812">Transmembrane</keyword>
<evidence type="ECO:0000313" key="10">
    <source>
        <dbReference type="Proteomes" id="UP000028525"/>
    </source>
</evidence>
<feature type="transmembrane region" description="Helical" evidence="7">
    <location>
        <begin position="158"/>
        <end position="176"/>
    </location>
</feature>
<keyword evidence="5 7" id="KW-1133">Transmembrane helix</keyword>
<evidence type="ECO:0000259" key="8">
    <source>
        <dbReference type="PROSITE" id="PS50928"/>
    </source>
</evidence>
<dbReference type="PANTHER" id="PTHR30193:SF1">
    <property type="entry name" value="ABC TRANSPORTER PERMEASE PROTEIN YESP-RELATED"/>
    <property type="match status" value="1"/>
</dbReference>
<comment type="subcellular location">
    <subcellularLocation>
        <location evidence="1 7">Cell membrane</location>
        <topology evidence="1 7">Multi-pass membrane protein</topology>
    </subcellularLocation>
</comment>
<proteinExistence type="inferred from homology"/>
<dbReference type="RefSeq" id="WP_038284059.1">
    <property type="nucleotide sequence ID" value="NZ_JPME01000029.1"/>
</dbReference>
<reference evidence="9 10" key="1">
    <citation type="submission" date="2014-07" db="EMBL/GenBank/DDBJ databases">
        <title>Draft genome of Clostridium celerecrescens 152B isolated from sediments associated with methane hydrate from Krishna Godavari basin.</title>
        <authorList>
            <person name="Honkalas V.S."/>
            <person name="Dabir A.P."/>
            <person name="Arora P."/>
            <person name="Dhakephalkar P.K."/>
        </authorList>
    </citation>
    <scope>NUCLEOTIDE SEQUENCE [LARGE SCALE GENOMIC DNA]</scope>
    <source>
        <strain evidence="9 10">152B</strain>
    </source>
</reference>
<dbReference type="InterPro" id="IPR000515">
    <property type="entry name" value="MetI-like"/>
</dbReference>
<gene>
    <name evidence="9" type="ORF">IO98_20275</name>
</gene>
<dbReference type="SUPFAM" id="SSF161098">
    <property type="entry name" value="MetI-like"/>
    <property type="match status" value="1"/>
</dbReference>
<organism evidence="9 10">
    <name type="scientific">Lacrimispora celerecrescens</name>
    <dbReference type="NCBI Taxonomy" id="29354"/>
    <lineage>
        <taxon>Bacteria</taxon>
        <taxon>Bacillati</taxon>
        <taxon>Bacillota</taxon>
        <taxon>Clostridia</taxon>
        <taxon>Lachnospirales</taxon>
        <taxon>Lachnospiraceae</taxon>
        <taxon>Lacrimispora</taxon>
    </lineage>
</organism>
<comment type="similarity">
    <text evidence="7">Belongs to the binding-protein-dependent transport system permease family.</text>
</comment>
<dbReference type="InterPro" id="IPR035906">
    <property type="entry name" value="MetI-like_sf"/>
</dbReference>
<evidence type="ECO:0000256" key="1">
    <source>
        <dbReference type="ARBA" id="ARBA00004651"/>
    </source>
</evidence>
<keyword evidence="3" id="KW-1003">Cell membrane</keyword>
<dbReference type="EMBL" id="JPME01000029">
    <property type="protein sequence ID" value="KEZ87815.1"/>
    <property type="molecule type" value="Genomic_DNA"/>
</dbReference>
<evidence type="ECO:0000256" key="4">
    <source>
        <dbReference type="ARBA" id="ARBA00022692"/>
    </source>
</evidence>
<keyword evidence="2 7" id="KW-0813">Transport</keyword>
<dbReference type="STRING" id="29354.IO98_20275"/>
<feature type="transmembrane region" description="Helical" evidence="7">
    <location>
        <begin position="206"/>
        <end position="227"/>
    </location>
</feature>
<evidence type="ECO:0000256" key="5">
    <source>
        <dbReference type="ARBA" id="ARBA00022989"/>
    </source>
</evidence>
<feature type="transmembrane region" description="Helical" evidence="7">
    <location>
        <begin position="106"/>
        <end position="126"/>
    </location>
</feature>
<dbReference type="GO" id="GO:0005886">
    <property type="term" value="C:plasma membrane"/>
    <property type="evidence" value="ECO:0007669"/>
    <property type="project" value="UniProtKB-SubCell"/>
</dbReference>
<sequence length="290" mass="32655">MDYRKKDIRNALLFISPWIIGFLVFTLYPILSSLYYSFCEYKVIKAPVFIGLRNYINLFGDKSYLAALGNTVYMLIFGVPVTTVTAVAVSILLNNKHLHHAGIFKVVFFIPTLVPTIVACFLWIWMFQSGGIVNTVLGYFGISGPAWLSSITYAKPAFIFYMIWTIGNAVIIYLAGLQDIDPNLYEAAEIDGAGFIRQTMSITIPLLRSTILYNMVTLIIGVFQWFAEPLIITEGGPGNATLFYSLYLYQNAFRFFKMGYACAMGWVLLVISLAIILVLFKVFKFGEAEN</sequence>
<protein>
    <submittedName>
        <fullName evidence="9">Spermidine/putrescine ABC transporter permease</fullName>
    </submittedName>
</protein>
<dbReference type="AlphaFoldDB" id="A0A084JFT1"/>
<evidence type="ECO:0000256" key="6">
    <source>
        <dbReference type="ARBA" id="ARBA00023136"/>
    </source>
</evidence>
<dbReference type="PROSITE" id="PS50928">
    <property type="entry name" value="ABC_TM1"/>
    <property type="match status" value="1"/>
</dbReference>
<dbReference type="Gene3D" id="1.10.3720.10">
    <property type="entry name" value="MetI-like"/>
    <property type="match status" value="1"/>
</dbReference>
<comment type="caution">
    <text evidence="9">The sequence shown here is derived from an EMBL/GenBank/DDBJ whole genome shotgun (WGS) entry which is preliminary data.</text>
</comment>
<evidence type="ECO:0000256" key="2">
    <source>
        <dbReference type="ARBA" id="ARBA00022448"/>
    </source>
</evidence>
<keyword evidence="6 7" id="KW-0472">Membrane</keyword>
<dbReference type="InterPro" id="IPR051393">
    <property type="entry name" value="ABC_transporter_permease"/>
</dbReference>
<accession>A0A084JFT1</accession>
<dbReference type="GO" id="GO:0055085">
    <property type="term" value="P:transmembrane transport"/>
    <property type="evidence" value="ECO:0007669"/>
    <property type="project" value="InterPro"/>
</dbReference>
<feature type="transmembrane region" description="Helical" evidence="7">
    <location>
        <begin position="258"/>
        <end position="280"/>
    </location>
</feature>
<name>A0A084JFT1_9FIRM</name>
<evidence type="ECO:0000256" key="3">
    <source>
        <dbReference type="ARBA" id="ARBA00022475"/>
    </source>
</evidence>
<dbReference type="Pfam" id="PF00528">
    <property type="entry name" value="BPD_transp_1"/>
    <property type="match status" value="1"/>
</dbReference>
<feature type="transmembrane region" description="Helical" evidence="7">
    <location>
        <begin position="12"/>
        <end position="31"/>
    </location>
</feature>